<dbReference type="PANTHER" id="PTHR35201">
    <property type="entry name" value="TERPENE SYNTHASE"/>
    <property type="match status" value="1"/>
</dbReference>
<dbReference type="Gene3D" id="1.10.600.10">
    <property type="entry name" value="Farnesyl Diphosphate Synthase"/>
    <property type="match status" value="1"/>
</dbReference>
<protein>
    <recommendedName>
        <fullName evidence="6">Terpene synthase</fullName>
        <ecNumber evidence="6">4.2.3.-</ecNumber>
    </recommendedName>
</protein>
<evidence type="ECO:0000256" key="4">
    <source>
        <dbReference type="ARBA" id="ARBA00022842"/>
    </source>
</evidence>
<evidence type="ECO:0000256" key="1">
    <source>
        <dbReference type="ARBA" id="ARBA00001946"/>
    </source>
</evidence>
<dbReference type="Pfam" id="PF19086">
    <property type="entry name" value="Terpene_syn_C_2"/>
    <property type="match status" value="1"/>
</dbReference>
<dbReference type="InterPro" id="IPR008949">
    <property type="entry name" value="Isoprenoid_synthase_dom_sf"/>
</dbReference>
<evidence type="ECO:0000256" key="7">
    <source>
        <dbReference type="SAM" id="Phobius"/>
    </source>
</evidence>
<dbReference type="SUPFAM" id="SSF48576">
    <property type="entry name" value="Terpenoid synthases"/>
    <property type="match status" value="1"/>
</dbReference>
<keyword evidence="9" id="KW-1185">Reference proteome</keyword>
<evidence type="ECO:0000313" key="9">
    <source>
        <dbReference type="Proteomes" id="UP000092154"/>
    </source>
</evidence>
<accession>A0A1B7MJQ3</accession>
<keyword evidence="4 6" id="KW-0460">Magnesium</keyword>
<gene>
    <name evidence="8" type="ORF">K503DRAFT_574041</name>
</gene>
<keyword evidence="7" id="KW-0472">Membrane</keyword>
<organism evidence="8 9">
    <name type="scientific">Rhizopogon vinicolor AM-OR11-026</name>
    <dbReference type="NCBI Taxonomy" id="1314800"/>
    <lineage>
        <taxon>Eukaryota</taxon>
        <taxon>Fungi</taxon>
        <taxon>Dikarya</taxon>
        <taxon>Basidiomycota</taxon>
        <taxon>Agaricomycotina</taxon>
        <taxon>Agaricomycetes</taxon>
        <taxon>Agaricomycetidae</taxon>
        <taxon>Boletales</taxon>
        <taxon>Suillineae</taxon>
        <taxon>Rhizopogonaceae</taxon>
        <taxon>Rhizopogon</taxon>
    </lineage>
</organism>
<proteinExistence type="inferred from homology"/>
<dbReference type="GO" id="GO:0008299">
    <property type="term" value="P:isoprenoid biosynthetic process"/>
    <property type="evidence" value="ECO:0007669"/>
    <property type="project" value="UniProtKB-ARBA"/>
</dbReference>
<evidence type="ECO:0000313" key="8">
    <source>
        <dbReference type="EMBL" id="OAX32838.1"/>
    </source>
</evidence>
<dbReference type="OrthoDB" id="6486656at2759"/>
<evidence type="ECO:0000256" key="5">
    <source>
        <dbReference type="ARBA" id="ARBA00023239"/>
    </source>
</evidence>
<dbReference type="AlphaFoldDB" id="A0A1B7MJQ3"/>
<keyword evidence="7" id="KW-0812">Transmembrane</keyword>
<keyword evidence="7" id="KW-1133">Transmembrane helix</keyword>
<dbReference type="GO" id="GO:0046872">
    <property type="term" value="F:metal ion binding"/>
    <property type="evidence" value="ECO:0007669"/>
    <property type="project" value="UniProtKB-KW"/>
</dbReference>
<reference evidence="8 9" key="1">
    <citation type="submission" date="2016-06" db="EMBL/GenBank/DDBJ databases">
        <title>Comparative genomics of the ectomycorrhizal sister species Rhizopogon vinicolor and Rhizopogon vesiculosus (Basidiomycota: Boletales) reveals a divergence of the mating type B locus.</title>
        <authorList>
            <consortium name="DOE Joint Genome Institute"/>
            <person name="Mujic A.B."/>
            <person name="Kuo A."/>
            <person name="Tritt A."/>
            <person name="Lipzen A."/>
            <person name="Chen C."/>
            <person name="Johnson J."/>
            <person name="Sharma A."/>
            <person name="Barry K."/>
            <person name="Grigoriev I.V."/>
            <person name="Spatafora J.W."/>
        </authorList>
    </citation>
    <scope>NUCLEOTIDE SEQUENCE [LARGE SCALE GENOMIC DNA]</scope>
    <source>
        <strain evidence="8 9">AM-OR11-026</strain>
    </source>
</reference>
<evidence type="ECO:0000256" key="6">
    <source>
        <dbReference type="RuleBase" id="RU366034"/>
    </source>
</evidence>
<keyword evidence="3 6" id="KW-0479">Metal-binding</keyword>
<keyword evidence="5 6" id="KW-0456">Lyase</keyword>
<dbReference type="Proteomes" id="UP000092154">
    <property type="component" value="Unassembled WGS sequence"/>
</dbReference>
<evidence type="ECO:0000256" key="2">
    <source>
        <dbReference type="ARBA" id="ARBA00006333"/>
    </source>
</evidence>
<dbReference type="PANTHER" id="PTHR35201:SF4">
    <property type="entry name" value="BETA-PINACENE SYNTHASE-RELATED"/>
    <property type="match status" value="1"/>
</dbReference>
<dbReference type="GO" id="GO:0010333">
    <property type="term" value="F:terpene synthase activity"/>
    <property type="evidence" value="ECO:0007669"/>
    <property type="project" value="InterPro"/>
</dbReference>
<dbReference type="EC" id="4.2.3.-" evidence="6"/>
<name>A0A1B7MJQ3_9AGAM</name>
<sequence>MPSGVYQLPDLPSMCPKKSGNSISPNFQEAKNSYEQWVRENIGYPASIGVANAEMPLLAALAWPRASSKELGAILDYMTMSFMLEELTDRSSSEVTKSLSKLWIDVLKDPRSGKGHRHPFIKLMTNQMVARLKEAVDPFHWPEFIQSNIDFAMNTVQEALDREASKDILATRCITSYMVMRRETVGTRPCIVLMRSTRRLYLSEHVLQHPIVAEMENTSLDMVFLANDIYSFKKELGDNGALNNIITVIQKDPNTQHLDLQERIDHAGKLFQAAMDRFNACRDALPSFGDEETDRQVAAFADGLVDWVLGSIEWSIANHRYRVFVDDDDRKNNILRLDDRWFMSGKFKLLLLLISIVFTMILFLIL</sequence>
<evidence type="ECO:0000256" key="3">
    <source>
        <dbReference type="ARBA" id="ARBA00022723"/>
    </source>
</evidence>
<dbReference type="InParanoid" id="A0A1B7MJQ3"/>
<comment type="similarity">
    <text evidence="2 6">Belongs to the terpene synthase family.</text>
</comment>
<comment type="cofactor">
    <cofactor evidence="1 6">
        <name>Mg(2+)</name>
        <dbReference type="ChEBI" id="CHEBI:18420"/>
    </cofactor>
</comment>
<dbReference type="InterPro" id="IPR034686">
    <property type="entry name" value="Terpene_cyclase-like_2"/>
</dbReference>
<dbReference type="EMBL" id="KV448902">
    <property type="protein sequence ID" value="OAX32838.1"/>
    <property type="molecule type" value="Genomic_DNA"/>
</dbReference>
<feature type="transmembrane region" description="Helical" evidence="7">
    <location>
        <begin position="347"/>
        <end position="365"/>
    </location>
</feature>